<evidence type="ECO:0000313" key="2">
    <source>
        <dbReference type="EMBL" id="MET3683229.1"/>
    </source>
</evidence>
<dbReference type="EMBL" id="JBEPMX010000005">
    <property type="protein sequence ID" value="MET3683229.1"/>
    <property type="molecule type" value="Genomic_DNA"/>
</dbReference>
<protein>
    <submittedName>
        <fullName evidence="2">Membrane protein</fullName>
    </submittedName>
</protein>
<gene>
    <name evidence="2" type="ORF">ABID56_001320</name>
</gene>
<keyword evidence="3" id="KW-1185">Reference proteome</keyword>
<dbReference type="Proteomes" id="UP001549167">
    <property type="component" value="Unassembled WGS sequence"/>
</dbReference>
<feature type="transmembrane region" description="Helical" evidence="1">
    <location>
        <begin position="100"/>
        <end position="119"/>
    </location>
</feature>
<reference evidence="2 3" key="1">
    <citation type="submission" date="2024-06" db="EMBL/GenBank/DDBJ databases">
        <title>Genomic Encyclopedia of Type Strains, Phase IV (KMG-IV): sequencing the most valuable type-strain genomes for metagenomic binning, comparative biology and taxonomic classification.</title>
        <authorList>
            <person name="Goeker M."/>
        </authorList>
    </citation>
    <scope>NUCLEOTIDE SEQUENCE [LARGE SCALE GENOMIC DNA]</scope>
    <source>
        <strain evidence="2 3">DSM 23520</strain>
    </source>
</reference>
<dbReference type="NCBIfam" id="NF041644">
    <property type="entry name" value="CBO0543_fam"/>
    <property type="match status" value="1"/>
</dbReference>
<feature type="transmembrane region" description="Helical" evidence="1">
    <location>
        <begin position="9"/>
        <end position="27"/>
    </location>
</feature>
<sequence>MKADKSDELFLRFMSILTLGSLLLLLFRKPPIKDWLVVYLFNATTNTILDNILVSSKILSYPVRFFPKVFNTHILFDFLIYPTFTILYNQMTEKDKLGPIIYKLLYFVVPMLLIETWAAKKTNLIAWKKWWKWYHTLLGFVFKSLITRSVLGLVNKVENKQNNVNNV</sequence>
<accession>A0ABV2KV57</accession>
<dbReference type="InterPro" id="IPR048147">
    <property type="entry name" value="CBO0543-like"/>
</dbReference>
<dbReference type="RefSeq" id="WP_354219814.1">
    <property type="nucleotide sequence ID" value="NZ_JBEPMX010000005.1"/>
</dbReference>
<comment type="caution">
    <text evidence="2">The sequence shown here is derived from an EMBL/GenBank/DDBJ whole genome shotgun (WGS) entry which is preliminary data.</text>
</comment>
<proteinExistence type="predicted"/>
<organism evidence="2 3">
    <name type="scientific">Alkalibacillus flavidus</name>
    <dbReference type="NCBI Taxonomy" id="546021"/>
    <lineage>
        <taxon>Bacteria</taxon>
        <taxon>Bacillati</taxon>
        <taxon>Bacillota</taxon>
        <taxon>Bacilli</taxon>
        <taxon>Bacillales</taxon>
        <taxon>Bacillaceae</taxon>
        <taxon>Alkalibacillus</taxon>
    </lineage>
</organism>
<keyword evidence="1" id="KW-1133">Transmembrane helix</keyword>
<feature type="transmembrane region" description="Helical" evidence="1">
    <location>
        <begin position="131"/>
        <end position="151"/>
    </location>
</feature>
<keyword evidence="1" id="KW-0812">Transmembrane</keyword>
<evidence type="ECO:0000313" key="3">
    <source>
        <dbReference type="Proteomes" id="UP001549167"/>
    </source>
</evidence>
<feature type="transmembrane region" description="Helical" evidence="1">
    <location>
        <begin position="69"/>
        <end position="88"/>
    </location>
</feature>
<name>A0ABV2KV57_9BACI</name>
<keyword evidence="1" id="KW-0472">Membrane</keyword>
<evidence type="ECO:0000256" key="1">
    <source>
        <dbReference type="SAM" id="Phobius"/>
    </source>
</evidence>